<accession>A0A1S2YFY8</accession>
<dbReference type="PaxDb" id="3827-XP_004503926.1"/>
<dbReference type="RefSeq" id="XP_004503926.1">
    <property type="nucleotide sequence ID" value="XM_004503869.3"/>
</dbReference>
<evidence type="ECO:0000256" key="1">
    <source>
        <dbReference type="SAM" id="MobiDB-lite"/>
    </source>
</evidence>
<dbReference type="PANTHER" id="PTHR35770:SF1">
    <property type="entry name" value="U2 SMALL NUCLEAR RIBONUCLEOPROTEIN AUXILIARY FACTOR-LIKE PROTEIN"/>
    <property type="match status" value="1"/>
</dbReference>
<dbReference type="Proteomes" id="UP000087171">
    <property type="component" value="Chromosome Ca6"/>
</dbReference>
<dbReference type="STRING" id="3827.A0A1S2YFY8"/>
<evidence type="ECO:0000313" key="3">
    <source>
        <dbReference type="RefSeq" id="XP_004503926.1"/>
    </source>
</evidence>
<reference evidence="2" key="1">
    <citation type="journal article" date="2013" name="Nat. Biotechnol.">
        <title>Draft genome sequence of chickpea (Cicer arietinum) provides a resource for trait improvement.</title>
        <authorList>
            <person name="Varshney R.K."/>
            <person name="Song C."/>
            <person name="Saxena R.K."/>
            <person name="Azam S."/>
            <person name="Yu S."/>
            <person name="Sharpe A.G."/>
            <person name="Cannon S."/>
            <person name="Baek J."/>
            <person name="Rosen B.D."/>
            <person name="Tar'an B."/>
            <person name="Millan T."/>
            <person name="Zhang X."/>
            <person name="Ramsay L.D."/>
            <person name="Iwata A."/>
            <person name="Wang Y."/>
            <person name="Nelson W."/>
            <person name="Farmer A.D."/>
            <person name="Gaur P.M."/>
            <person name="Soderlund C."/>
            <person name="Penmetsa R.V."/>
            <person name="Xu C."/>
            <person name="Bharti A.K."/>
            <person name="He W."/>
            <person name="Winter P."/>
            <person name="Zhao S."/>
            <person name="Hane J.K."/>
            <person name="Carrasquilla-Garcia N."/>
            <person name="Condie J.A."/>
            <person name="Upadhyaya H.D."/>
            <person name="Luo M.C."/>
            <person name="Thudi M."/>
            <person name="Gowda C.L."/>
            <person name="Singh N.P."/>
            <person name="Lichtenzveig J."/>
            <person name="Gali K.K."/>
            <person name="Rubio J."/>
            <person name="Nadarajan N."/>
            <person name="Dolezel J."/>
            <person name="Bansal K.C."/>
            <person name="Xu X."/>
            <person name="Edwards D."/>
            <person name="Zhang G."/>
            <person name="Kahl G."/>
            <person name="Gil J."/>
            <person name="Singh K.B."/>
            <person name="Datta S.K."/>
            <person name="Jackson S.A."/>
            <person name="Wang J."/>
            <person name="Cook D.R."/>
        </authorList>
    </citation>
    <scope>NUCLEOTIDE SEQUENCE [LARGE SCALE GENOMIC DNA]</scope>
    <source>
        <strain evidence="2">cv. CDC Frontier</strain>
    </source>
</reference>
<feature type="compositionally biased region" description="Polar residues" evidence="1">
    <location>
        <begin position="196"/>
        <end position="207"/>
    </location>
</feature>
<dbReference type="AlphaFoldDB" id="A0A1S2YFY8"/>
<name>A0A1S2YFY8_CICAR</name>
<proteinExistence type="predicted"/>
<dbReference type="GeneID" id="101514702"/>
<protein>
    <submittedName>
        <fullName evidence="3 4">Uncharacterized protein LOC101514702</fullName>
    </submittedName>
</protein>
<dbReference type="OrthoDB" id="775087at2759"/>
<reference evidence="3 4" key="2">
    <citation type="submission" date="2025-04" db="UniProtKB">
        <authorList>
            <consortium name="RefSeq"/>
        </authorList>
    </citation>
    <scope>IDENTIFICATION</scope>
    <source>
        <tissue evidence="3 4">Etiolated seedlings</tissue>
    </source>
</reference>
<sequence>MAFQDFDPIFGEPKVECAPHSSCQLRSFLFHAYAPDSSHLVIHVTDFHSDTWEAHLSLSLLEDIRDIIGIGGSWSEFADYFVTSLKSEDLKLVLEASSNSEGISSAKLVAQKSKGMPLITVPLTKLVDSSASEAVSNLSLSLFKAFKSIKCSLVDVQQRSVQLTNLMAAEKERNETIQLERRQKFQKISDSEKAGVSNNGVQNSPDKQTARDTGTAKVKNRVVPAYRRTKVRGALLRDSDPES</sequence>
<feature type="region of interest" description="Disordered" evidence="1">
    <location>
        <begin position="188"/>
        <end position="221"/>
    </location>
</feature>
<dbReference type="eggNOG" id="ENOG502RXHS">
    <property type="taxonomic scope" value="Eukaryota"/>
</dbReference>
<evidence type="ECO:0000313" key="2">
    <source>
        <dbReference type="Proteomes" id="UP000087171"/>
    </source>
</evidence>
<gene>
    <name evidence="3 4" type="primary">LOC101514702</name>
</gene>
<organism evidence="2 3">
    <name type="scientific">Cicer arietinum</name>
    <name type="common">Chickpea</name>
    <name type="synonym">Garbanzo</name>
    <dbReference type="NCBI Taxonomy" id="3827"/>
    <lineage>
        <taxon>Eukaryota</taxon>
        <taxon>Viridiplantae</taxon>
        <taxon>Streptophyta</taxon>
        <taxon>Embryophyta</taxon>
        <taxon>Tracheophyta</taxon>
        <taxon>Spermatophyta</taxon>
        <taxon>Magnoliopsida</taxon>
        <taxon>eudicotyledons</taxon>
        <taxon>Gunneridae</taxon>
        <taxon>Pentapetalae</taxon>
        <taxon>rosids</taxon>
        <taxon>fabids</taxon>
        <taxon>Fabales</taxon>
        <taxon>Fabaceae</taxon>
        <taxon>Papilionoideae</taxon>
        <taxon>50 kb inversion clade</taxon>
        <taxon>NPAAA clade</taxon>
        <taxon>Hologalegina</taxon>
        <taxon>IRL clade</taxon>
        <taxon>Cicereae</taxon>
        <taxon>Cicer</taxon>
    </lineage>
</organism>
<dbReference type="PANTHER" id="PTHR35770">
    <property type="entry name" value="U2 SMALL NUCLEAR RIBONUCLEOPROTEIN AUXILIARY FACTOR-LIKE PROTEIN"/>
    <property type="match status" value="1"/>
</dbReference>
<dbReference type="KEGG" id="cam:101514702"/>
<evidence type="ECO:0000313" key="4">
    <source>
        <dbReference type="RefSeq" id="XP_004503927.1"/>
    </source>
</evidence>
<dbReference type="RefSeq" id="XP_004503927.1">
    <property type="nucleotide sequence ID" value="XM_004503870.3"/>
</dbReference>
<keyword evidence="2" id="KW-1185">Reference proteome</keyword>